<accession>A0A9P1GJN7</accession>
<feature type="transmembrane region" description="Helical" evidence="2">
    <location>
        <begin position="66"/>
        <end position="88"/>
    </location>
</feature>
<reference evidence="4 5" key="2">
    <citation type="submission" date="2024-05" db="EMBL/GenBank/DDBJ databases">
        <authorList>
            <person name="Chen Y."/>
            <person name="Shah S."/>
            <person name="Dougan E. K."/>
            <person name="Thang M."/>
            <person name="Chan C."/>
        </authorList>
    </citation>
    <scope>NUCLEOTIDE SEQUENCE [LARGE SCALE GENOMIC DNA]</scope>
</reference>
<evidence type="ECO:0000256" key="1">
    <source>
        <dbReference type="SAM" id="MobiDB-lite"/>
    </source>
</evidence>
<keyword evidence="5" id="KW-1185">Reference proteome</keyword>
<dbReference type="EMBL" id="CAMXCT010005591">
    <property type="protein sequence ID" value="CAI4012794.1"/>
    <property type="molecule type" value="Genomic_DNA"/>
</dbReference>
<feature type="region of interest" description="Disordered" evidence="1">
    <location>
        <begin position="1"/>
        <end position="42"/>
    </location>
</feature>
<gene>
    <name evidence="3" type="ORF">C1SCF055_LOCUS37821</name>
</gene>
<evidence type="ECO:0000256" key="2">
    <source>
        <dbReference type="SAM" id="Phobius"/>
    </source>
</evidence>
<keyword evidence="2" id="KW-0812">Transmembrane</keyword>
<evidence type="ECO:0000313" key="4">
    <source>
        <dbReference type="EMBL" id="CAL4800106.1"/>
    </source>
</evidence>
<feature type="compositionally biased region" description="Basic residues" evidence="1">
    <location>
        <begin position="1"/>
        <end position="34"/>
    </location>
</feature>
<keyword evidence="2" id="KW-1133">Transmembrane helix</keyword>
<reference evidence="3" key="1">
    <citation type="submission" date="2022-10" db="EMBL/GenBank/DDBJ databases">
        <authorList>
            <person name="Chen Y."/>
            <person name="Dougan E. K."/>
            <person name="Chan C."/>
            <person name="Rhodes N."/>
            <person name="Thang M."/>
        </authorList>
    </citation>
    <scope>NUCLEOTIDE SEQUENCE</scope>
</reference>
<dbReference type="EMBL" id="CAMXCT030005591">
    <property type="protein sequence ID" value="CAL4800106.1"/>
    <property type="molecule type" value="Genomic_DNA"/>
</dbReference>
<name>A0A9P1GJN7_9DINO</name>
<keyword evidence="2" id="KW-0472">Membrane</keyword>
<dbReference type="Proteomes" id="UP001152797">
    <property type="component" value="Unassembled WGS sequence"/>
</dbReference>
<dbReference type="AlphaFoldDB" id="A0A9P1GJN7"/>
<comment type="caution">
    <text evidence="3">The sequence shown here is derived from an EMBL/GenBank/DDBJ whole genome shotgun (WGS) entry which is preliminary data.</text>
</comment>
<proteinExistence type="predicted"/>
<evidence type="ECO:0000313" key="5">
    <source>
        <dbReference type="Proteomes" id="UP001152797"/>
    </source>
</evidence>
<evidence type="ECO:0000313" key="3">
    <source>
        <dbReference type="EMBL" id="CAI4012794.1"/>
    </source>
</evidence>
<sequence>MALYHRKVSKKGKQANLKAQRKMKRSLPLSRRKPKDVGESVSTPLCRSLSKWSSTADETKKQLHGLLAKLGAVGAPTILFQLMTFIFLGMGPIEESLNCVEYFAGEQAVTTAWAEHGFAACPFEIRLNPLADILSTKGFVLALLMSIMLKDGGFAMIATVCSTWVFVNRATSRRSIWSPLGDISVKSVAAGNEMVSRMALILWVLEAKKSFWLYEQPQTSLLWEHPRMQSFLKSNIVYKTHMWMGSYGGLSPKGTHLWAPCEQVSKFSLPLPQKEWDHQLVAKKVLPDGSVQVTGNGALKQSQAYPKQFGKATVCVWLNTPCRTFSTNYEKASTKKIPSFWKGNMDKWADANLSDVMQFLSLGTLK</sequence>
<protein>
    <submittedName>
        <fullName evidence="3">Uncharacterized protein</fullName>
    </submittedName>
</protein>
<organism evidence="3">
    <name type="scientific">Cladocopium goreaui</name>
    <dbReference type="NCBI Taxonomy" id="2562237"/>
    <lineage>
        <taxon>Eukaryota</taxon>
        <taxon>Sar</taxon>
        <taxon>Alveolata</taxon>
        <taxon>Dinophyceae</taxon>
        <taxon>Suessiales</taxon>
        <taxon>Symbiodiniaceae</taxon>
        <taxon>Cladocopium</taxon>
    </lineage>
</organism>
<dbReference type="EMBL" id="CAMXCT020005591">
    <property type="protein sequence ID" value="CAL1166169.1"/>
    <property type="molecule type" value="Genomic_DNA"/>
</dbReference>